<evidence type="ECO:0000256" key="1">
    <source>
        <dbReference type="SAM" id="MobiDB-lite"/>
    </source>
</evidence>
<dbReference type="EMBL" id="BAHD01000077">
    <property type="protein sequence ID" value="GAB97655.1"/>
    <property type="molecule type" value="Genomic_DNA"/>
</dbReference>
<accession>K6WED1</accession>
<evidence type="ECO:0008006" key="5">
    <source>
        <dbReference type="Google" id="ProtNLM"/>
    </source>
</evidence>
<protein>
    <recommendedName>
        <fullName evidence="5">PH domain-containing protein</fullName>
    </recommendedName>
</protein>
<evidence type="ECO:0000313" key="4">
    <source>
        <dbReference type="Proteomes" id="UP000008366"/>
    </source>
</evidence>
<dbReference type="Proteomes" id="UP000008366">
    <property type="component" value="Unassembled WGS sequence"/>
</dbReference>
<organism evidence="3 4">
    <name type="scientific">Kineosphaera limosa NBRC 100340</name>
    <dbReference type="NCBI Taxonomy" id="1184609"/>
    <lineage>
        <taxon>Bacteria</taxon>
        <taxon>Bacillati</taxon>
        <taxon>Actinomycetota</taxon>
        <taxon>Actinomycetes</taxon>
        <taxon>Micrococcales</taxon>
        <taxon>Dermatophilaceae</taxon>
        <taxon>Kineosphaera</taxon>
    </lineage>
</organism>
<keyword evidence="2" id="KW-0472">Membrane</keyword>
<keyword evidence="2" id="KW-1133">Transmembrane helix</keyword>
<sequence>MFTGLVVVPAAAIAVSTVLAPSRHTPAILLTAALAALLGWVVFWRPTLSVTESELVVVNPWRTYRVAWTDLVDVQTRLMLTLVTDTRKIEAVAAPGPSGVTALRARPDPERKTAARRRGAGPAIGDWGQRPSDLVSTDSGAAARLVRGHWQDIVEGRVTPPVSQEQGPSASFHTGAALATWALALAAVCAWIIA</sequence>
<feature type="transmembrane region" description="Helical" evidence="2">
    <location>
        <begin position="172"/>
        <end position="193"/>
    </location>
</feature>
<feature type="region of interest" description="Disordered" evidence="1">
    <location>
        <begin position="100"/>
        <end position="131"/>
    </location>
</feature>
<comment type="caution">
    <text evidence="3">The sequence shown here is derived from an EMBL/GenBank/DDBJ whole genome shotgun (WGS) entry which is preliminary data.</text>
</comment>
<feature type="transmembrane region" description="Helical" evidence="2">
    <location>
        <begin position="27"/>
        <end position="44"/>
    </location>
</feature>
<dbReference type="eggNOG" id="ENOG50332AI">
    <property type="taxonomic scope" value="Bacteria"/>
</dbReference>
<reference evidence="3 4" key="1">
    <citation type="submission" date="2012-08" db="EMBL/GenBank/DDBJ databases">
        <title>Whole genome shotgun sequence of Kineosphaera limosa NBRC 100340.</title>
        <authorList>
            <person name="Yoshida I."/>
            <person name="Isaki S."/>
            <person name="Hosoyama A."/>
            <person name="Tsuchikane K."/>
            <person name="Katsumata H."/>
            <person name="Ando Y."/>
            <person name="Ohji S."/>
            <person name="Hamada M."/>
            <person name="Tamura T."/>
            <person name="Yamazoe A."/>
            <person name="Yamazaki S."/>
            <person name="Fujita N."/>
        </authorList>
    </citation>
    <scope>NUCLEOTIDE SEQUENCE [LARGE SCALE GENOMIC DNA]</scope>
    <source>
        <strain evidence="3 4">NBRC 100340</strain>
    </source>
</reference>
<keyword evidence="2" id="KW-0812">Transmembrane</keyword>
<evidence type="ECO:0000256" key="2">
    <source>
        <dbReference type="SAM" id="Phobius"/>
    </source>
</evidence>
<evidence type="ECO:0000313" key="3">
    <source>
        <dbReference type="EMBL" id="GAB97655.1"/>
    </source>
</evidence>
<keyword evidence="4" id="KW-1185">Reference proteome</keyword>
<dbReference type="AlphaFoldDB" id="K6WED1"/>
<gene>
    <name evidence="3" type="ORF">KILIM_077_00120</name>
</gene>
<proteinExistence type="predicted"/>
<name>K6WED1_9MICO</name>